<dbReference type="STRING" id="51028.A0A0N4UW18"/>
<keyword evidence="17" id="KW-1185">Reference proteome</keyword>
<evidence type="ECO:0000313" key="18">
    <source>
        <dbReference type="WBParaSite" id="EVEC_0000166401-mRNA-1"/>
    </source>
</evidence>
<dbReference type="AlphaFoldDB" id="A0A0N4UW18"/>
<dbReference type="Proteomes" id="UP000274131">
    <property type="component" value="Unassembled WGS sequence"/>
</dbReference>
<evidence type="ECO:0000256" key="3">
    <source>
        <dbReference type="ARBA" id="ARBA00004604"/>
    </source>
</evidence>
<keyword evidence="7" id="KW-0690">Ribosome biogenesis</keyword>
<name>A0A0N4UW18_ENTVE</name>
<evidence type="ECO:0000256" key="14">
    <source>
        <dbReference type="SAM" id="Coils"/>
    </source>
</evidence>
<evidence type="ECO:0000256" key="6">
    <source>
        <dbReference type="ARBA" id="ARBA00022454"/>
    </source>
</evidence>
<keyword evidence="9" id="KW-0597">Phosphoprotein</keyword>
<evidence type="ECO:0000256" key="9">
    <source>
        <dbReference type="ARBA" id="ARBA00022553"/>
    </source>
</evidence>
<comment type="function">
    <text evidence="13">Required for proper chromosome segregation during mitosis and error-free mitotic progression.</text>
</comment>
<reference evidence="16 17" key="2">
    <citation type="submission" date="2018-10" db="EMBL/GenBank/DDBJ databases">
        <authorList>
            <consortium name="Pathogen Informatics"/>
        </authorList>
    </citation>
    <scope>NUCLEOTIDE SEQUENCE [LARGE SCALE GENOMIC DNA]</scope>
</reference>
<evidence type="ECO:0000313" key="16">
    <source>
        <dbReference type="EMBL" id="VDD86229.1"/>
    </source>
</evidence>
<comment type="similarity">
    <text evidence="4">Belongs to the CGR1 family.</text>
</comment>
<reference evidence="18" key="1">
    <citation type="submission" date="2017-02" db="UniProtKB">
        <authorList>
            <consortium name="WormBaseParasite"/>
        </authorList>
    </citation>
    <scope>IDENTIFICATION</scope>
</reference>
<feature type="region of interest" description="Disordered" evidence="15">
    <location>
        <begin position="1"/>
        <end position="46"/>
    </location>
</feature>
<feature type="compositionally biased region" description="Polar residues" evidence="15">
    <location>
        <begin position="1"/>
        <end position="18"/>
    </location>
</feature>
<dbReference type="WBParaSite" id="EVEC_0000166401-mRNA-1">
    <property type="protein sequence ID" value="EVEC_0000166401-mRNA-1"/>
    <property type="gene ID" value="EVEC_0000166401"/>
</dbReference>
<evidence type="ECO:0000313" key="17">
    <source>
        <dbReference type="Proteomes" id="UP000274131"/>
    </source>
</evidence>
<dbReference type="PANTHER" id="PTHR13557:SF1">
    <property type="entry name" value="COILED-COIL DOMAIN-CONTAINING PROTEIN 86"/>
    <property type="match status" value="1"/>
</dbReference>
<dbReference type="GO" id="GO:0005730">
    <property type="term" value="C:nucleolus"/>
    <property type="evidence" value="ECO:0007669"/>
    <property type="project" value="UniProtKB-SubCell"/>
</dbReference>
<dbReference type="Pfam" id="PF03879">
    <property type="entry name" value="Cgr1"/>
    <property type="match status" value="1"/>
</dbReference>
<feature type="compositionally biased region" description="Basic and acidic residues" evidence="15">
    <location>
        <begin position="37"/>
        <end position="46"/>
    </location>
</feature>
<dbReference type="InterPro" id="IPR005579">
    <property type="entry name" value="Cgr1-like"/>
</dbReference>
<evidence type="ECO:0000256" key="2">
    <source>
        <dbReference type="ARBA" id="ARBA00004286"/>
    </source>
</evidence>
<keyword evidence="6" id="KW-0158">Chromosome</keyword>
<evidence type="ECO:0000256" key="7">
    <source>
        <dbReference type="ARBA" id="ARBA00022517"/>
    </source>
</evidence>
<feature type="coiled-coil region" evidence="14">
    <location>
        <begin position="76"/>
        <end position="108"/>
    </location>
</feature>
<dbReference type="GO" id="GO:0005694">
    <property type="term" value="C:chromosome"/>
    <property type="evidence" value="ECO:0007669"/>
    <property type="project" value="UniProtKB-SubCell"/>
</dbReference>
<evidence type="ECO:0000256" key="12">
    <source>
        <dbReference type="ARBA" id="ARBA00023242"/>
    </source>
</evidence>
<evidence type="ECO:0000256" key="1">
    <source>
        <dbReference type="ARBA" id="ARBA00004090"/>
    </source>
</evidence>
<accession>A0A0N4UW18</accession>
<keyword evidence="12" id="KW-0539">Nucleus</keyword>
<dbReference type="PANTHER" id="PTHR13557">
    <property type="entry name" value="COILED-COIL DOMAIN-CONTAINING PROTEIN 86"/>
    <property type="match status" value="1"/>
</dbReference>
<evidence type="ECO:0000256" key="13">
    <source>
        <dbReference type="ARBA" id="ARBA00093307"/>
    </source>
</evidence>
<evidence type="ECO:0000256" key="5">
    <source>
        <dbReference type="ARBA" id="ARBA00016738"/>
    </source>
</evidence>
<proteinExistence type="inferred from homology"/>
<dbReference type="EMBL" id="UXUI01007202">
    <property type="protein sequence ID" value="VDD86229.1"/>
    <property type="molecule type" value="Genomic_DNA"/>
</dbReference>
<evidence type="ECO:0000256" key="15">
    <source>
        <dbReference type="SAM" id="MobiDB-lite"/>
    </source>
</evidence>
<dbReference type="OrthoDB" id="277961at2759"/>
<gene>
    <name evidence="16" type="ORF">EVEC_LOCUS1372</name>
</gene>
<dbReference type="GO" id="GO:0006364">
    <property type="term" value="P:rRNA processing"/>
    <property type="evidence" value="ECO:0007669"/>
    <property type="project" value="UniProtKB-KW"/>
</dbReference>
<keyword evidence="8" id="KW-0698">rRNA processing</keyword>
<organism evidence="18">
    <name type="scientific">Enterobius vermicularis</name>
    <name type="common">Human pinworm</name>
    <dbReference type="NCBI Taxonomy" id="51028"/>
    <lineage>
        <taxon>Eukaryota</taxon>
        <taxon>Metazoa</taxon>
        <taxon>Ecdysozoa</taxon>
        <taxon>Nematoda</taxon>
        <taxon>Chromadorea</taxon>
        <taxon>Rhabditida</taxon>
        <taxon>Spirurina</taxon>
        <taxon>Oxyuridomorpha</taxon>
        <taxon>Oxyuroidea</taxon>
        <taxon>Oxyuridae</taxon>
        <taxon>Enterobius</taxon>
    </lineage>
</organism>
<evidence type="ECO:0000256" key="10">
    <source>
        <dbReference type="ARBA" id="ARBA00022934"/>
    </source>
</evidence>
<evidence type="ECO:0000256" key="4">
    <source>
        <dbReference type="ARBA" id="ARBA00007869"/>
    </source>
</evidence>
<dbReference type="InterPro" id="IPR026570">
    <property type="entry name" value="CCDC86"/>
</dbReference>
<protein>
    <recommendedName>
        <fullName evidence="5">Coiled-coil domain-containing protein 86</fullName>
    </recommendedName>
</protein>
<sequence>MEVETSGSNDGLSATTGLAESADAAGGCRGSRKSGRWWKDPRKEKTSNLVKVKPLKSSWKNKMKLKSGSENVKKLQTEIREKMAAEKAALVEAKKESERRRQENLRKAEIVQVIKNVHKLKRAKKKQLRMIEKRDTNGM</sequence>
<keyword evidence="11 14" id="KW-0175">Coiled coil</keyword>
<evidence type="ECO:0000256" key="11">
    <source>
        <dbReference type="ARBA" id="ARBA00023054"/>
    </source>
</evidence>
<comment type="subcellular location">
    <subcellularLocation>
        <location evidence="2">Chromosome</location>
    </subcellularLocation>
    <subcellularLocation>
        <location evidence="3">Nucleus</location>
        <location evidence="3">Nucleolus</location>
    </subcellularLocation>
</comment>
<keyword evidence="10" id="KW-0164">Citrullination</keyword>
<evidence type="ECO:0000256" key="8">
    <source>
        <dbReference type="ARBA" id="ARBA00022552"/>
    </source>
</evidence>
<comment type="function">
    <text evidence="1">Involved in nucleolar integrity and required for processing of the pre-rRNA for the 60S ribosome subunit.</text>
</comment>